<dbReference type="RefSeq" id="WP_284937255.1">
    <property type="nucleotide sequence ID" value="NZ_JANURM010000003.1"/>
</dbReference>
<dbReference type="Gene3D" id="3.30.465.10">
    <property type="match status" value="1"/>
</dbReference>
<organism evidence="1 2">
    <name type="scientific">Campylobacter gastrosuis</name>
    <dbReference type="NCBI Taxonomy" id="2974576"/>
    <lineage>
        <taxon>Bacteria</taxon>
        <taxon>Pseudomonadati</taxon>
        <taxon>Campylobacterota</taxon>
        <taxon>Epsilonproteobacteria</taxon>
        <taxon>Campylobacterales</taxon>
        <taxon>Campylobacteraceae</taxon>
        <taxon>Campylobacter</taxon>
    </lineage>
</organism>
<protein>
    <submittedName>
        <fullName evidence="1">Uncharacterized protein</fullName>
    </submittedName>
</protein>
<proteinExistence type="predicted"/>
<sequence length="42" mass="4488">MEVVLPNGELLRTGMGALPNAKTFAENKYGYGAYINGLLDDA</sequence>
<dbReference type="InterPro" id="IPR016169">
    <property type="entry name" value="FAD-bd_PCMH_sub2"/>
</dbReference>
<gene>
    <name evidence="1" type="ORF">NYG85_04325</name>
</gene>
<dbReference type="EMBL" id="JANURM010000003">
    <property type="protein sequence ID" value="MDL0088598.1"/>
    <property type="molecule type" value="Genomic_DNA"/>
</dbReference>
<dbReference type="Proteomes" id="UP001173801">
    <property type="component" value="Unassembled WGS sequence"/>
</dbReference>
<accession>A0ABT7HQ91</accession>
<keyword evidence="2" id="KW-1185">Reference proteome</keyword>
<evidence type="ECO:0000313" key="2">
    <source>
        <dbReference type="Proteomes" id="UP001173801"/>
    </source>
</evidence>
<name>A0ABT7HQ91_9BACT</name>
<reference evidence="1" key="2">
    <citation type="journal article" date="2023" name="Microorganisms">
        <title>Isolation and Genomic Characteristics of Cat-Borne Campylobacter felis sp. nov. and Sheep-Borne Campylobacter ovis sp. nov.</title>
        <authorList>
            <person name="Wang H."/>
            <person name="Li Y."/>
            <person name="Gu Y."/>
            <person name="Zhou G."/>
            <person name="Chen X."/>
            <person name="Zhang X."/>
            <person name="Shao Z."/>
            <person name="Zhang J."/>
            <person name="Zhang M."/>
        </authorList>
    </citation>
    <scope>NUCLEOTIDE SEQUENCE</scope>
    <source>
        <strain evidence="1">PS10</strain>
    </source>
</reference>
<evidence type="ECO:0000313" key="1">
    <source>
        <dbReference type="EMBL" id="MDL0088598.1"/>
    </source>
</evidence>
<comment type="caution">
    <text evidence="1">The sequence shown here is derived from an EMBL/GenBank/DDBJ whole genome shotgun (WGS) entry which is preliminary data.</text>
</comment>
<reference evidence="1" key="1">
    <citation type="submission" date="2022-08" db="EMBL/GenBank/DDBJ databases">
        <authorList>
            <person name="Wang H."/>
        </authorList>
    </citation>
    <scope>NUCLEOTIDE SEQUENCE</scope>
    <source>
        <strain evidence="1">PS10</strain>
    </source>
</reference>